<proteinExistence type="predicted"/>
<dbReference type="RefSeq" id="WP_066508207.1">
    <property type="nucleotide sequence ID" value="NZ_LNCU01000072.1"/>
</dbReference>
<dbReference type="Proteomes" id="UP000057737">
    <property type="component" value="Unassembled WGS sequence"/>
</dbReference>
<reference evidence="1 2" key="1">
    <citation type="submission" date="2015-11" db="EMBL/GenBank/DDBJ databases">
        <title>Draft Genome Sequence of the Strain BR 10303 (Bradyrhizobium sp.) isolated from nodules of Centrolobium paraense.</title>
        <authorList>
            <person name="Zelli J.E."/>
            <person name="Simoes-Araujo J.L."/>
            <person name="Barauna A.C."/>
            <person name="Silva K."/>
        </authorList>
    </citation>
    <scope>NUCLEOTIDE SEQUENCE [LARGE SCALE GENOMIC DNA]</scope>
    <source>
        <strain evidence="1 2">BR 10303</strain>
    </source>
</reference>
<keyword evidence="2" id="KW-1185">Reference proteome</keyword>
<accession>A0A120FMU5</accession>
<dbReference type="AlphaFoldDB" id="A0A120FMU5"/>
<gene>
    <name evidence="1" type="ORF">AS156_01000</name>
</gene>
<name>A0A120FMU5_9BRAD</name>
<protein>
    <submittedName>
        <fullName evidence="1">Uncharacterized protein</fullName>
    </submittedName>
</protein>
<evidence type="ECO:0000313" key="2">
    <source>
        <dbReference type="Proteomes" id="UP000057737"/>
    </source>
</evidence>
<evidence type="ECO:0000313" key="1">
    <source>
        <dbReference type="EMBL" id="KWV54337.1"/>
    </source>
</evidence>
<sequence length="248" mass="25268">MPTNVQALMLAEVTVSGGPTPSTKTLDGHASSQASTVSSSTVTLSTTHANDILVLHFGAEGTPGAAIAVSSVSSTSGLTWQRRSQIQLGPATMLGHGSNYLTVEVWWAHAPSAVTNEVITVNINHSIDEMTLIAFGVSGCNTAAPWDANVSLPAYNSQASGSSVNLGVTGVSTNSTLPFMIGCTSNASGGQPPPPAGWTNIDIQNNGGGTLVCESRADYDALTFKQSGASFTYGGSAASYALIVDALF</sequence>
<dbReference type="EMBL" id="LNCU01000072">
    <property type="protein sequence ID" value="KWV54337.1"/>
    <property type="molecule type" value="Genomic_DNA"/>
</dbReference>
<comment type="caution">
    <text evidence="1">The sequence shown here is derived from an EMBL/GenBank/DDBJ whole genome shotgun (WGS) entry which is preliminary data.</text>
</comment>
<organism evidence="1 2">
    <name type="scientific">Bradyrhizobium macuxiense</name>
    <dbReference type="NCBI Taxonomy" id="1755647"/>
    <lineage>
        <taxon>Bacteria</taxon>
        <taxon>Pseudomonadati</taxon>
        <taxon>Pseudomonadota</taxon>
        <taxon>Alphaproteobacteria</taxon>
        <taxon>Hyphomicrobiales</taxon>
        <taxon>Nitrobacteraceae</taxon>
        <taxon>Bradyrhizobium</taxon>
    </lineage>
</organism>